<dbReference type="AlphaFoldDB" id="A0AA36EVE1"/>
<dbReference type="InterPro" id="IPR041426">
    <property type="entry name" value="Mos1_HTH"/>
</dbReference>
<name>A0AA36EVE1_OCTVU</name>
<proteinExistence type="predicted"/>
<evidence type="ECO:0000259" key="1">
    <source>
        <dbReference type="Pfam" id="PF17906"/>
    </source>
</evidence>
<dbReference type="Gene3D" id="1.10.10.1450">
    <property type="match status" value="1"/>
</dbReference>
<evidence type="ECO:0000313" key="3">
    <source>
        <dbReference type="Proteomes" id="UP001162480"/>
    </source>
</evidence>
<reference evidence="2" key="1">
    <citation type="submission" date="2023-08" db="EMBL/GenBank/DDBJ databases">
        <authorList>
            <person name="Alioto T."/>
            <person name="Alioto T."/>
            <person name="Gomez Garrido J."/>
        </authorList>
    </citation>
    <scope>NUCLEOTIDE SEQUENCE</scope>
</reference>
<evidence type="ECO:0000313" key="2">
    <source>
        <dbReference type="EMBL" id="CAI9714709.1"/>
    </source>
</evidence>
<accession>A0AA36EVE1</accession>
<sequence length="66" mass="7409">MCCCRDQHPGEKAAKTCKNICDVYDDDDAAGEATVRRLFAKFKVVEFGLEYDNCCGRPSKLDVLVF</sequence>
<gene>
    <name evidence="2" type="ORF">OCTVUL_1B014936</name>
</gene>
<dbReference type="Pfam" id="PF17906">
    <property type="entry name" value="HTH_48"/>
    <property type="match status" value="1"/>
</dbReference>
<organism evidence="2 3">
    <name type="scientific">Octopus vulgaris</name>
    <name type="common">Common octopus</name>
    <dbReference type="NCBI Taxonomy" id="6645"/>
    <lineage>
        <taxon>Eukaryota</taxon>
        <taxon>Metazoa</taxon>
        <taxon>Spiralia</taxon>
        <taxon>Lophotrochozoa</taxon>
        <taxon>Mollusca</taxon>
        <taxon>Cephalopoda</taxon>
        <taxon>Coleoidea</taxon>
        <taxon>Octopodiformes</taxon>
        <taxon>Octopoda</taxon>
        <taxon>Incirrata</taxon>
        <taxon>Octopodidae</taxon>
        <taxon>Octopus</taxon>
    </lineage>
</organism>
<feature type="domain" description="Mos1 transposase HTH" evidence="1">
    <location>
        <begin position="9"/>
        <end position="43"/>
    </location>
</feature>
<dbReference type="Proteomes" id="UP001162480">
    <property type="component" value="Chromosome 1"/>
</dbReference>
<keyword evidence="3" id="KW-1185">Reference proteome</keyword>
<dbReference type="EMBL" id="OX597814">
    <property type="protein sequence ID" value="CAI9714709.1"/>
    <property type="molecule type" value="Genomic_DNA"/>
</dbReference>
<protein>
    <recommendedName>
        <fullName evidence="1">Mos1 transposase HTH domain-containing protein</fullName>
    </recommendedName>
</protein>